<feature type="compositionally biased region" description="Low complexity" evidence="1">
    <location>
        <begin position="172"/>
        <end position="182"/>
    </location>
</feature>
<feature type="compositionally biased region" description="Basic and acidic residues" evidence="1">
    <location>
        <begin position="145"/>
        <end position="165"/>
    </location>
</feature>
<feature type="compositionally biased region" description="Polar residues" evidence="1">
    <location>
        <begin position="568"/>
        <end position="578"/>
    </location>
</feature>
<feature type="compositionally biased region" description="Polar residues" evidence="1">
    <location>
        <begin position="245"/>
        <end position="256"/>
    </location>
</feature>
<feature type="compositionally biased region" description="Polar residues" evidence="1">
    <location>
        <begin position="287"/>
        <end position="304"/>
    </location>
</feature>
<gene>
    <name evidence="2" type="ORF">NEMVEDRAFT_v1g210455</name>
</gene>
<feature type="compositionally biased region" description="Polar residues" evidence="1">
    <location>
        <begin position="1012"/>
        <end position="1021"/>
    </location>
</feature>
<name>A7SD70_NEMVE</name>
<feature type="compositionally biased region" description="Basic and acidic residues" evidence="1">
    <location>
        <begin position="755"/>
        <end position="766"/>
    </location>
</feature>
<feature type="region of interest" description="Disordered" evidence="1">
    <location>
        <begin position="473"/>
        <end position="653"/>
    </location>
</feature>
<feature type="compositionally biased region" description="Polar residues" evidence="1">
    <location>
        <begin position="845"/>
        <end position="855"/>
    </location>
</feature>
<sequence>MSWGSPPVHCTAIDCLLSIEISEKFRLSIFFQEIPKRKLLAEKEEENKRKKSSTSEDGGEHLEKVLQHVEPLGMTRLASKELALFSLRKEGLLPERRDDNYTQATSSFHDDDDDDDDSQNDDISENNDNDDSQKDDDFRNDDDDSRNSDVDSRNSFDASRSEDACKNPTKVSSQDSRSPFSSPINKPPRRKVEVISLLSDTDEEEVESSGAHVGFSSGPFTKVTKRPKSSFVAAGSEFCKGKKNVTGSSDIPNKASTLKKKNGQLFKQGKSLFHDKWSENGEDRNSTGKTNSSNENITVSNSVRMSEGKSVFKRNRPTEPASVPSTETKEANPNVTADTKQAEQNEGSMSEGTTSKTITENKTTNMETLRKEMLEFTRLEAERKNKGELENPVVGLTADFREKKGLDSSEIPIDVRNLKDTMSRLPLYRTEKTLHDATGLELGIRNDDEVEGDIKSDNLICKKDIFEGCIEGKVKDEDGESDPLKESHGAKGSPKLAKECNKETTDNDDNGNDGDDLSRSIGGKIDDDVNNINNDDKESLKRQSLRQHFFNEETEAQTVQPPIFIPSEVTSSAGSQGDPSKEARTSQTVSTSNSVNPNTEDELVVKSIEQTGIERNDDSVGKMASNEATKDPKSSQILAASSDKQKSGITPKGLLKKFQVLKAKVGKMNLGALSNSLDKRELSEGDADKDEKEKCREAENKRDQEDSQDKYNWIESLDKNKREGIKPRDDSRNDVGKLEKGHTEADNEISSEVSQTKDDDGEDKYLNENAYHTRKAGHTILSGVSRAEDASGSDVNHKENACHPTKAGHKISSGLSKAEDASGSDLNHNENACRPTKAGHKILSGVSQAKDSSGGNEYYNENACQELGGGEAHQGDEPRELGDPNQNNSELTSKVAEKLKEKQQGMNEDAVTLTVSRSSYQNNGSDIVCKEGDDEEIAKEISSTAVATENMEAVIDKSSTCLTSQERNPESFCIAPSERAKRGARKTVVKNMKGGGGKSKGGKRKSQDSSGRAKTNITVNGKTDVDHDGRGTLKKNANGISKTSASNKKAKKLRKASFSETNTFSFIDNLFMVEGVPKVGKKWKLKLLCFRFPCRYGELC</sequence>
<feature type="compositionally biased region" description="Polar residues" evidence="1">
    <location>
        <begin position="323"/>
        <end position="352"/>
    </location>
</feature>
<evidence type="ECO:0000313" key="2">
    <source>
        <dbReference type="EMBL" id="EDO38334.1"/>
    </source>
</evidence>
<keyword evidence="3" id="KW-1185">Reference proteome</keyword>
<dbReference type="InParanoid" id="A7SD70"/>
<feature type="compositionally biased region" description="Basic and acidic residues" evidence="1">
    <location>
        <begin position="873"/>
        <end position="882"/>
    </location>
</feature>
<feature type="region of interest" description="Disordered" evidence="1">
    <location>
        <begin position="241"/>
        <end position="367"/>
    </location>
</feature>
<dbReference type="HOGENOM" id="CLU_283337_0_0_1"/>
<evidence type="ECO:0000313" key="3">
    <source>
        <dbReference type="Proteomes" id="UP000001593"/>
    </source>
</evidence>
<feature type="compositionally biased region" description="Basic and acidic residues" evidence="1">
    <location>
        <begin position="689"/>
        <end position="709"/>
    </location>
</feature>
<reference evidence="2 3" key="1">
    <citation type="journal article" date="2007" name="Science">
        <title>Sea anemone genome reveals ancestral eumetazoan gene repertoire and genomic organization.</title>
        <authorList>
            <person name="Putnam N.H."/>
            <person name="Srivastava M."/>
            <person name="Hellsten U."/>
            <person name="Dirks B."/>
            <person name="Chapman J."/>
            <person name="Salamov A."/>
            <person name="Terry A."/>
            <person name="Shapiro H."/>
            <person name="Lindquist E."/>
            <person name="Kapitonov V.V."/>
            <person name="Jurka J."/>
            <person name="Genikhovich G."/>
            <person name="Grigoriev I.V."/>
            <person name="Lucas S.M."/>
            <person name="Steele R.E."/>
            <person name="Finnerty J.R."/>
            <person name="Technau U."/>
            <person name="Martindale M.Q."/>
            <person name="Rokhsar D.S."/>
        </authorList>
    </citation>
    <scope>NUCLEOTIDE SEQUENCE [LARGE SCALE GENOMIC DNA]</scope>
    <source>
        <strain evidence="3">CH2 X CH6</strain>
    </source>
</reference>
<dbReference type="Proteomes" id="UP000001593">
    <property type="component" value="Unassembled WGS sequence"/>
</dbReference>
<feature type="region of interest" description="Disordered" evidence="1">
    <location>
        <begin position="96"/>
        <end position="227"/>
    </location>
</feature>
<feature type="region of interest" description="Disordered" evidence="1">
    <location>
        <begin position="670"/>
        <end position="931"/>
    </location>
</feature>
<feature type="compositionally biased region" description="Basic and acidic residues" evidence="1">
    <location>
        <begin position="496"/>
        <end position="505"/>
    </location>
</feature>
<evidence type="ECO:0000256" key="1">
    <source>
        <dbReference type="SAM" id="MobiDB-lite"/>
    </source>
</evidence>
<feature type="compositionally biased region" description="Basic and acidic residues" evidence="1">
    <location>
        <begin position="716"/>
        <end position="745"/>
    </location>
</feature>
<feature type="compositionally biased region" description="Polar residues" evidence="1">
    <location>
        <begin position="913"/>
        <end position="925"/>
    </location>
</feature>
<protein>
    <submittedName>
        <fullName evidence="2">Uncharacterized protein</fullName>
    </submittedName>
</protein>
<accession>A7SD70</accession>
<feature type="region of interest" description="Disordered" evidence="1">
    <location>
        <begin position="979"/>
        <end position="1032"/>
    </location>
</feature>
<feature type="compositionally biased region" description="Acidic residues" evidence="1">
    <location>
        <begin position="506"/>
        <end position="515"/>
    </location>
</feature>
<dbReference type="AlphaFoldDB" id="A7SD70"/>
<feature type="compositionally biased region" description="Low complexity" evidence="1">
    <location>
        <begin position="585"/>
        <end position="598"/>
    </location>
</feature>
<organism evidence="2 3">
    <name type="scientific">Nematostella vectensis</name>
    <name type="common">Starlet sea anemone</name>
    <dbReference type="NCBI Taxonomy" id="45351"/>
    <lineage>
        <taxon>Eukaryota</taxon>
        <taxon>Metazoa</taxon>
        <taxon>Cnidaria</taxon>
        <taxon>Anthozoa</taxon>
        <taxon>Hexacorallia</taxon>
        <taxon>Actiniaria</taxon>
        <taxon>Edwardsiidae</taxon>
        <taxon>Nematostella</taxon>
    </lineage>
</organism>
<proteinExistence type="predicted"/>
<dbReference type="EMBL" id="DS469628">
    <property type="protein sequence ID" value="EDO38334.1"/>
    <property type="molecule type" value="Genomic_DNA"/>
</dbReference>
<feature type="compositionally biased region" description="Low complexity" evidence="1">
    <location>
        <begin position="353"/>
        <end position="365"/>
    </location>
</feature>
<feature type="compositionally biased region" description="Basic and acidic residues" evidence="1">
    <location>
        <begin position="58"/>
        <end position="67"/>
    </location>
</feature>
<feature type="compositionally biased region" description="Acidic residues" evidence="1">
    <location>
        <begin position="110"/>
        <end position="130"/>
    </location>
</feature>
<feature type="compositionally biased region" description="Basic and acidic residues" evidence="1">
    <location>
        <begin position="272"/>
        <end position="286"/>
    </location>
</feature>
<feature type="compositionally biased region" description="Basic and acidic residues" evidence="1">
    <location>
        <begin position="473"/>
        <end position="489"/>
    </location>
</feature>
<feature type="region of interest" description="Disordered" evidence="1">
    <location>
        <begin position="41"/>
        <end position="67"/>
    </location>
</feature>